<dbReference type="Proteomes" id="UP000634136">
    <property type="component" value="Unassembled WGS sequence"/>
</dbReference>
<organism evidence="1 2">
    <name type="scientific">Senna tora</name>
    <dbReference type="NCBI Taxonomy" id="362788"/>
    <lineage>
        <taxon>Eukaryota</taxon>
        <taxon>Viridiplantae</taxon>
        <taxon>Streptophyta</taxon>
        <taxon>Embryophyta</taxon>
        <taxon>Tracheophyta</taxon>
        <taxon>Spermatophyta</taxon>
        <taxon>Magnoliopsida</taxon>
        <taxon>eudicotyledons</taxon>
        <taxon>Gunneridae</taxon>
        <taxon>Pentapetalae</taxon>
        <taxon>rosids</taxon>
        <taxon>fabids</taxon>
        <taxon>Fabales</taxon>
        <taxon>Fabaceae</taxon>
        <taxon>Caesalpinioideae</taxon>
        <taxon>Cassia clade</taxon>
        <taxon>Senna</taxon>
    </lineage>
</organism>
<evidence type="ECO:0000313" key="2">
    <source>
        <dbReference type="Proteomes" id="UP000634136"/>
    </source>
</evidence>
<keyword evidence="2" id="KW-1185">Reference proteome</keyword>
<proteinExistence type="predicted"/>
<name>A0A834W339_9FABA</name>
<dbReference type="AlphaFoldDB" id="A0A834W339"/>
<sequence length="56" mass="6433">MEMRVSRDEGEARVWVLDYWGNTGKKDPIIHGSPGSVGQLNRQRFALLYITRFGSH</sequence>
<protein>
    <submittedName>
        <fullName evidence="1">Uncharacterized protein</fullName>
    </submittedName>
</protein>
<comment type="caution">
    <text evidence="1">The sequence shown here is derived from an EMBL/GenBank/DDBJ whole genome shotgun (WGS) entry which is preliminary data.</text>
</comment>
<accession>A0A834W339</accession>
<gene>
    <name evidence="1" type="ORF">G2W53_043132</name>
</gene>
<dbReference type="EMBL" id="JAAIUW010000013">
    <property type="protein sequence ID" value="KAF7804021.1"/>
    <property type="molecule type" value="Genomic_DNA"/>
</dbReference>
<reference evidence="1" key="1">
    <citation type="submission" date="2020-09" db="EMBL/GenBank/DDBJ databases">
        <title>Genome-Enabled Discovery of Anthraquinone Biosynthesis in Senna tora.</title>
        <authorList>
            <person name="Kang S.-H."/>
            <person name="Pandey R.P."/>
            <person name="Lee C.-M."/>
            <person name="Sim J.-S."/>
            <person name="Jeong J.-T."/>
            <person name="Choi B.-S."/>
            <person name="Jung M."/>
            <person name="Ginzburg D."/>
            <person name="Zhao K."/>
            <person name="Won S.Y."/>
            <person name="Oh T.-J."/>
            <person name="Yu Y."/>
            <person name="Kim N.-H."/>
            <person name="Lee O.R."/>
            <person name="Lee T.-H."/>
            <person name="Bashyal P."/>
            <person name="Kim T.-S."/>
            <person name="Lee W.-H."/>
            <person name="Kawkins C."/>
            <person name="Kim C.-K."/>
            <person name="Kim J.S."/>
            <person name="Ahn B.O."/>
            <person name="Rhee S.Y."/>
            <person name="Sohng J.K."/>
        </authorList>
    </citation>
    <scope>NUCLEOTIDE SEQUENCE</scope>
    <source>
        <tissue evidence="1">Leaf</tissue>
    </source>
</reference>
<evidence type="ECO:0000313" key="1">
    <source>
        <dbReference type="EMBL" id="KAF7804021.1"/>
    </source>
</evidence>